<dbReference type="AlphaFoldDB" id="A0A9Q1DXU9"/>
<dbReference type="Proteomes" id="UP001152803">
    <property type="component" value="Unassembled WGS sequence"/>
</dbReference>
<comment type="caution">
    <text evidence="2">The sequence shown here is derived from an EMBL/GenBank/DDBJ whole genome shotgun (WGS) entry which is preliminary data.</text>
</comment>
<sequence length="203" mass="21305">MRPGRGTSSGKRKMQKKPSQSVSATLPRDVGGVSSGEGVGRGTGVIAQGCLLVPCLQSAMVRGGEEDGREEKPGRGGSGWWGQSPGLLRETRQTPFHFSPPLSALLRSLIAAAVIPDFYILNTVCRGVVGRAWPLSLAQSCDAKPGPGVMEHGLATTLATFLSFTHSLFSTWGCGENLHAHASFQDAIETRLTFGSGVLSALT</sequence>
<feature type="compositionally biased region" description="Basic and acidic residues" evidence="1">
    <location>
        <begin position="63"/>
        <end position="74"/>
    </location>
</feature>
<accession>A0A9Q1DXU9</accession>
<evidence type="ECO:0000256" key="1">
    <source>
        <dbReference type="SAM" id="MobiDB-lite"/>
    </source>
</evidence>
<name>A0A9Q1DXU9_CONCO</name>
<gene>
    <name evidence="2" type="ORF">COCON_G00026750</name>
</gene>
<organism evidence="2 3">
    <name type="scientific">Conger conger</name>
    <name type="common">Conger eel</name>
    <name type="synonym">Muraena conger</name>
    <dbReference type="NCBI Taxonomy" id="82655"/>
    <lineage>
        <taxon>Eukaryota</taxon>
        <taxon>Metazoa</taxon>
        <taxon>Chordata</taxon>
        <taxon>Craniata</taxon>
        <taxon>Vertebrata</taxon>
        <taxon>Euteleostomi</taxon>
        <taxon>Actinopterygii</taxon>
        <taxon>Neopterygii</taxon>
        <taxon>Teleostei</taxon>
        <taxon>Anguilliformes</taxon>
        <taxon>Congridae</taxon>
        <taxon>Conger</taxon>
    </lineage>
</organism>
<proteinExistence type="predicted"/>
<feature type="region of interest" description="Disordered" evidence="1">
    <location>
        <begin position="63"/>
        <end position="86"/>
    </location>
</feature>
<feature type="region of interest" description="Disordered" evidence="1">
    <location>
        <begin position="1"/>
        <end position="37"/>
    </location>
</feature>
<evidence type="ECO:0000313" key="3">
    <source>
        <dbReference type="Proteomes" id="UP001152803"/>
    </source>
</evidence>
<evidence type="ECO:0000313" key="2">
    <source>
        <dbReference type="EMBL" id="KAJ8283825.1"/>
    </source>
</evidence>
<reference evidence="2" key="1">
    <citation type="journal article" date="2023" name="Science">
        <title>Genome structures resolve the early diversification of teleost fishes.</title>
        <authorList>
            <person name="Parey E."/>
            <person name="Louis A."/>
            <person name="Montfort J."/>
            <person name="Bouchez O."/>
            <person name="Roques C."/>
            <person name="Iampietro C."/>
            <person name="Lluch J."/>
            <person name="Castinel A."/>
            <person name="Donnadieu C."/>
            <person name="Desvignes T."/>
            <person name="Floi Bucao C."/>
            <person name="Jouanno E."/>
            <person name="Wen M."/>
            <person name="Mejri S."/>
            <person name="Dirks R."/>
            <person name="Jansen H."/>
            <person name="Henkel C."/>
            <person name="Chen W.J."/>
            <person name="Zahm M."/>
            <person name="Cabau C."/>
            <person name="Klopp C."/>
            <person name="Thompson A.W."/>
            <person name="Robinson-Rechavi M."/>
            <person name="Braasch I."/>
            <person name="Lecointre G."/>
            <person name="Bobe J."/>
            <person name="Postlethwait J.H."/>
            <person name="Berthelot C."/>
            <person name="Roest Crollius H."/>
            <person name="Guiguen Y."/>
        </authorList>
    </citation>
    <scope>NUCLEOTIDE SEQUENCE</scope>
    <source>
        <strain evidence="2">Concon-B</strain>
    </source>
</reference>
<dbReference type="EMBL" id="JAFJMO010000002">
    <property type="protein sequence ID" value="KAJ8283825.1"/>
    <property type="molecule type" value="Genomic_DNA"/>
</dbReference>
<keyword evidence="3" id="KW-1185">Reference proteome</keyword>
<protein>
    <submittedName>
        <fullName evidence="2">Uncharacterized protein</fullName>
    </submittedName>
</protein>